<feature type="transmembrane region" description="Helical" evidence="7">
    <location>
        <begin position="127"/>
        <end position="149"/>
    </location>
</feature>
<evidence type="ECO:0000256" key="6">
    <source>
        <dbReference type="ARBA" id="ARBA00023136"/>
    </source>
</evidence>
<keyword evidence="3" id="KW-1003">Cell membrane</keyword>
<feature type="domain" description="EamA" evidence="8">
    <location>
        <begin position="9"/>
        <end position="138"/>
    </location>
</feature>
<comment type="caution">
    <text evidence="9">The sequence shown here is derived from an EMBL/GenBank/DDBJ whole genome shotgun (WGS) entry which is preliminary data.</text>
</comment>
<feature type="transmembrane region" description="Helical" evidence="7">
    <location>
        <begin position="9"/>
        <end position="28"/>
    </location>
</feature>
<dbReference type="InterPro" id="IPR050638">
    <property type="entry name" value="AA-Vitamin_Transporters"/>
</dbReference>
<dbReference type="SUPFAM" id="SSF103481">
    <property type="entry name" value="Multidrug resistance efflux transporter EmrE"/>
    <property type="match status" value="2"/>
</dbReference>
<feature type="transmembrane region" description="Helical" evidence="7">
    <location>
        <begin position="184"/>
        <end position="202"/>
    </location>
</feature>
<keyword evidence="5 7" id="KW-1133">Transmembrane helix</keyword>
<feature type="domain" description="EamA" evidence="8">
    <location>
        <begin position="153"/>
        <end position="289"/>
    </location>
</feature>
<feature type="transmembrane region" description="Helical" evidence="7">
    <location>
        <begin position="272"/>
        <end position="290"/>
    </location>
</feature>
<keyword evidence="6 7" id="KW-0472">Membrane</keyword>
<dbReference type="InterPro" id="IPR000620">
    <property type="entry name" value="EamA_dom"/>
</dbReference>
<accession>A0ABR7JND0</accession>
<evidence type="ECO:0000256" key="3">
    <source>
        <dbReference type="ARBA" id="ARBA00022475"/>
    </source>
</evidence>
<dbReference type="EMBL" id="JACRWE010000003">
    <property type="protein sequence ID" value="MBC5996417.1"/>
    <property type="molecule type" value="Genomic_DNA"/>
</dbReference>
<comment type="subcellular location">
    <subcellularLocation>
        <location evidence="1">Cell membrane</location>
        <topology evidence="1">Multi-pass membrane protein</topology>
    </subcellularLocation>
</comment>
<keyword evidence="10" id="KW-1185">Reference proteome</keyword>
<sequence length="303" mass="33936">MKQNFEKYIMLLAVIFWAGAFIAGKFSIAEFPVFSLVFFRFLIATIVIFIIMIKIEDNWKITKNDLKTFTILGVVGMIGYHVFFFLSLIYTTATNSSLIGATNPIITTILACIFLKDKISYKNIIGIIISLFGVILIATNGDISVLLNFKFNPGDMLMIIAVICWAFYGILSKKALEVYSPIKITSYAFLTCVILLLPFVIMEKPWVYLPSTSIKGWSSVIYMAIFPSVFGYLIQQISIKKIGPTKTSLYINLVPVFSMILAYLILGESISFIKIVAGILIIIGICINLMNKNAKVKEVNIES</sequence>
<comment type="similarity">
    <text evidence="2">Belongs to the EamA transporter family.</text>
</comment>
<feature type="transmembrane region" description="Helical" evidence="7">
    <location>
        <begin position="96"/>
        <end position="115"/>
    </location>
</feature>
<proteinExistence type="inferred from homology"/>
<name>A0ABR7JND0_9FIRM</name>
<organism evidence="9 10">
    <name type="scientific">Romboutsia faecis</name>
    <dbReference type="NCBI Taxonomy" id="2764597"/>
    <lineage>
        <taxon>Bacteria</taxon>
        <taxon>Bacillati</taxon>
        <taxon>Bacillota</taxon>
        <taxon>Clostridia</taxon>
        <taxon>Peptostreptococcales</taxon>
        <taxon>Peptostreptococcaceae</taxon>
        <taxon>Romboutsia</taxon>
    </lineage>
</organism>
<feature type="transmembrane region" description="Helical" evidence="7">
    <location>
        <begin position="34"/>
        <end position="56"/>
    </location>
</feature>
<evidence type="ECO:0000313" key="9">
    <source>
        <dbReference type="EMBL" id="MBC5996417.1"/>
    </source>
</evidence>
<dbReference type="Pfam" id="PF00892">
    <property type="entry name" value="EamA"/>
    <property type="match status" value="2"/>
</dbReference>
<keyword evidence="4 7" id="KW-0812">Transmembrane</keyword>
<evidence type="ECO:0000256" key="5">
    <source>
        <dbReference type="ARBA" id="ARBA00022989"/>
    </source>
</evidence>
<dbReference type="PANTHER" id="PTHR32322:SF18">
    <property type="entry name" value="S-ADENOSYLMETHIONINE_S-ADENOSYLHOMOCYSTEINE TRANSPORTER"/>
    <property type="match status" value="1"/>
</dbReference>
<evidence type="ECO:0000256" key="7">
    <source>
        <dbReference type="SAM" id="Phobius"/>
    </source>
</evidence>
<dbReference type="Proteomes" id="UP000609849">
    <property type="component" value="Unassembled WGS sequence"/>
</dbReference>
<feature type="transmembrane region" description="Helical" evidence="7">
    <location>
        <begin position="214"/>
        <end position="235"/>
    </location>
</feature>
<feature type="transmembrane region" description="Helical" evidence="7">
    <location>
        <begin position="155"/>
        <end position="172"/>
    </location>
</feature>
<dbReference type="InterPro" id="IPR037185">
    <property type="entry name" value="EmrE-like"/>
</dbReference>
<feature type="transmembrane region" description="Helical" evidence="7">
    <location>
        <begin position="68"/>
        <end position="90"/>
    </location>
</feature>
<evidence type="ECO:0000256" key="1">
    <source>
        <dbReference type="ARBA" id="ARBA00004651"/>
    </source>
</evidence>
<dbReference type="RefSeq" id="WP_153972987.1">
    <property type="nucleotide sequence ID" value="NZ_JACRWE010000003.1"/>
</dbReference>
<feature type="transmembrane region" description="Helical" evidence="7">
    <location>
        <begin position="247"/>
        <end position="266"/>
    </location>
</feature>
<reference evidence="9 10" key="1">
    <citation type="submission" date="2020-08" db="EMBL/GenBank/DDBJ databases">
        <authorList>
            <person name="Liu C."/>
            <person name="Sun Q."/>
        </authorList>
    </citation>
    <scope>NUCLEOTIDE SEQUENCE [LARGE SCALE GENOMIC DNA]</scope>
    <source>
        <strain evidence="9 10">NSJ-18</strain>
    </source>
</reference>
<dbReference type="PANTHER" id="PTHR32322">
    <property type="entry name" value="INNER MEMBRANE TRANSPORTER"/>
    <property type="match status" value="1"/>
</dbReference>
<evidence type="ECO:0000256" key="4">
    <source>
        <dbReference type="ARBA" id="ARBA00022692"/>
    </source>
</evidence>
<protein>
    <submittedName>
        <fullName evidence="9">DMT family transporter</fullName>
    </submittedName>
</protein>
<evidence type="ECO:0000313" key="10">
    <source>
        <dbReference type="Proteomes" id="UP000609849"/>
    </source>
</evidence>
<evidence type="ECO:0000256" key="2">
    <source>
        <dbReference type="ARBA" id="ARBA00007362"/>
    </source>
</evidence>
<evidence type="ECO:0000259" key="8">
    <source>
        <dbReference type="Pfam" id="PF00892"/>
    </source>
</evidence>
<gene>
    <name evidence="9" type="ORF">H8923_06545</name>
</gene>